<sequence length="160" mass="18210">MNPIHSRINAVDPDFQTCLECHAMLSIYPGEMHPDNISELLNIEPTEKFIVGDEITNSLGRTRKVKISSWFLSSENNVKSKDLREHIDWVIDKLSASHSGLRELQNTSGIQMTLRCVWWSAHGEGGPVLWPEQMKALADLDLECSLNIYFLPDEEESIDE</sequence>
<name>A0ABX6KWG2_9GAMM</name>
<gene>
    <name evidence="1" type="ORF">E2566_00305</name>
</gene>
<evidence type="ECO:0000313" key="1">
    <source>
        <dbReference type="EMBL" id="QJA18499.1"/>
    </source>
</evidence>
<dbReference type="GeneID" id="90761375"/>
<dbReference type="Pfam" id="PF14106">
    <property type="entry name" value="DUF4279"/>
    <property type="match status" value="1"/>
</dbReference>
<dbReference type="Proteomes" id="UP000502681">
    <property type="component" value="Chromosome"/>
</dbReference>
<organism evidence="1 2">
    <name type="scientific">Pectobacterium punjabense</name>
    <dbReference type="NCBI Taxonomy" id="2108399"/>
    <lineage>
        <taxon>Bacteria</taxon>
        <taxon>Pseudomonadati</taxon>
        <taxon>Pseudomonadota</taxon>
        <taxon>Gammaproteobacteria</taxon>
        <taxon>Enterobacterales</taxon>
        <taxon>Pectobacteriaceae</taxon>
        <taxon>Pectobacterium</taxon>
    </lineage>
</organism>
<accession>A0ABX6KWG2</accession>
<protein>
    <submittedName>
        <fullName evidence="1">DUF4279 domain-containing protein</fullName>
    </submittedName>
</protein>
<keyword evidence="2" id="KW-1185">Reference proteome</keyword>
<reference evidence="1 2" key="1">
    <citation type="submission" date="2019-04" db="EMBL/GenBank/DDBJ databases">
        <title>Whole Genome Sequencing of Pectobacterium punjabense SS95.</title>
        <authorList>
            <person name="Sarfraz S."/>
            <person name="Oulghazi S."/>
            <person name="Roques C."/>
            <person name="Vandecasteele C."/>
            <person name="Faure D."/>
        </authorList>
    </citation>
    <scope>NUCLEOTIDE SEQUENCE [LARGE SCALE GENOMIC DNA]</scope>
    <source>
        <strain evidence="1 2">SS95</strain>
    </source>
</reference>
<dbReference type="InterPro" id="IPR025459">
    <property type="entry name" value="DUF4279"/>
</dbReference>
<proteinExistence type="predicted"/>
<dbReference type="EMBL" id="CP038498">
    <property type="protein sequence ID" value="QJA18499.1"/>
    <property type="molecule type" value="Genomic_DNA"/>
</dbReference>
<evidence type="ECO:0000313" key="2">
    <source>
        <dbReference type="Proteomes" id="UP000502681"/>
    </source>
</evidence>
<dbReference type="RefSeq" id="WP_107168622.1">
    <property type="nucleotide sequence ID" value="NZ_CP038498.1"/>
</dbReference>